<dbReference type="AlphaFoldDB" id="A0A6L6XMJ8"/>
<evidence type="ECO:0000256" key="1">
    <source>
        <dbReference type="ARBA" id="ARBA00022679"/>
    </source>
</evidence>
<gene>
    <name evidence="4" type="ORF">GON03_02075</name>
</gene>
<evidence type="ECO:0000313" key="5">
    <source>
        <dbReference type="Proteomes" id="UP000473525"/>
    </source>
</evidence>
<sequence length="128" mass="13913">MHSESPPESVHALDLDALTAPGITFVTARADGVLLGCGAIKVVADHGEIKSMRTTDTARGRGVATAVLGWLLEEARRRGLTRVSLETGTQDYFASAVRLYQRHGFVDCGPFGDYRLDPYSRFMTIALD</sequence>
<dbReference type="InterPro" id="IPR016181">
    <property type="entry name" value="Acyl_CoA_acyltransferase"/>
</dbReference>
<evidence type="ECO:0000256" key="2">
    <source>
        <dbReference type="ARBA" id="ARBA00023315"/>
    </source>
</evidence>
<dbReference type="PANTHER" id="PTHR43877:SF5">
    <property type="entry name" value="BLL8307 PROTEIN"/>
    <property type="match status" value="1"/>
</dbReference>
<protein>
    <submittedName>
        <fullName evidence="4">GNAT family N-acetyltransferase</fullName>
    </submittedName>
</protein>
<keyword evidence="1 4" id="KW-0808">Transferase</keyword>
<evidence type="ECO:0000313" key="4">
    <source>
        <dbReference type="EMBL" id="MVQ47953.1"/>
    </source>
</evidence>
<dbReference type="EMBL" id="WSEK01000004">
    <property type="protein sequence ID" value="MVQ47953.1"/>
    <property type="molecule type" value="Genomic_DNA"/>
</dbReference>
<evidence type="ECO:0000259" key="3">
    <source>
        <dbReference type="PROSITE" id="PS51186"/>
    </source>
</evidence>
<accession>A0A6L6XMJ8</accession>
<comment type="caution">
    <text evidence="4">The sequence shown here is derived from an EMBL/GenBank/DDBJ whole genome shotgun (WGS) entry which is preliminary data.</text>
</comment>
<keyword evidence="2" id="KW-0012">Acyltransferase</keyword>
<dbReference type="Pfam" id="PF00583">
    <property type="entry name" value="Acetyltransf_1"/>
    <property type="match status" value="1"/>
</dbReference>
<dbReference type="CDD" id="cd04301">
    <property type="entry name" value="NAT_SF"/>
    <property type="match status" value="1"/>
</dbReference>
<proteinExistence type="predicted"/>
<dbReference type="PROSITE" id="PS51186">
    <property type="entry name" value="GNAT"/>
    <property type="match status" value="1"/>
</dbReference>
<dbReference type="SUPFAM" id="SSF55729">
    <property type="entry name" value="Acyl-CoA N-acyltransferases (Nat)"/>
    <property type="match status" value="1"/>
</dbReference>
<dbReference type="Gene3D" id="3.40.630.30">
    <property type="match status" value="1"/>
</dbReference>
<organism evidence="4 5">
    <name type="scientific">Nocardioides agri</name>
    <dbReference type="NCBI Taxonomy" id="2682843"/>
    <lineage>
        <taxon>Bacteria</taxon>
        <taxon>Bacillati</taxon>
        <taxon>Actinomycetota</taxon>
        <taxon>Actinomycetes</taxon>
        <taxon>Propionibacteriales</taxon>
        <taxon>Nocardioidaceae</taxon>
        <taxon>Nocardioides</taxon>
    </lineage>
</organism>
<dbReference type="PANTHER" id="PTHR43877">
    <property type="entry name" value="AMINOALKYLPHOSPHONATE N-ACETYLTRANSFERASE-RELATED-RELATED"/>
    <property type="match status" value="1"/>
</dbReference>
<name>A0A6L6XMJ8_9ACTN</name>
<feature type="domain" description="N-acetyltransferase" evidence="3">
    <location>
        <begin position="1"/>
        <end position="128"/>
    </location>
</feature>
<dbReference type="Proteomes" id="UP000473525">
    <property type="component" value="Unassembled WGS sequence"/>
</dbReference>
<dbReference type="InterPro" id="IPR050832">
    <property type="entry name" value="Bact_Acetyltransf"/>
</dbReference>
<dbReference type="InterPro" id="IPR000182">
    <property type="entry name" value="GNAT_dom"/>
</dbReference>
<keyword evidence="5" id="KW-1185">Reference proteome</keyword>
<dbReference type="GO" id="GO:0016747">
    <property type="term" value="F:acyltransferase activity, transferring groups other than amino-acyl groups"/>
    <property type="evidence" value="ECO:0007669"/>
    <property type="project" value="InterPro"/>
</dbReference>
<reference evidence="4 5" key="1">
    <citation type="submission" date="2019-12" db="EMBL/GenBank/DDBJ databases">
        <authorList>
            <person name="Huq M.A."/>
        </authorList>
    </citation>
    <scope>NUCLEOTIDE SEQUENCE [LARGE SCALE GENOMIC DNA]</scope>
    <source>
        <strain evidence="4 5">MAH-18</strain>
    </source>
</reference>